<comment type="caution">
    <text evidence="10">The sequence shown here is derived from an EMBL/GenBank/DDBJ whole genome shotgun (WGS) entry which is preliminary data.</text>
</comment>
<evidence type="ECO:0000256" key="2">
    <source>
        <dbReference type="ARBA" id="ARBA00012994"/>
    </source>
</evidence>
<dbReference type="GO" id="GO:0019556">
    <property type="term" value="P:L-histidine catabolic process to glutamate and formamide"/>
    <property type="evidence" value="ECO:0007669"/>
    <property type="project" value="UniProtKB-UniPathway"/>
</dbReference>
<sequence length="510" mass="55544">MTTDKTIDIHGDELTLEQYSAVVHDRVPVQLSPKAIQKMSSSKAHVDHLVKEEQTVYGVTTGFGKFSDHFITSEQSHELQLNLIKSHACGVGEPLPEEIVRGMMLLRVNALAKGYSGISPRTVQALISLLNQQIHPIIPSQGSLGASGDLAPLAHMCLPLLGLGEVSFRGQIRPSIQVLNEVGLEPIQLEPKEGLALINGTQMMCSLLTEAIIQARTLLLSADIISALTLEALQGIPHAFHPLLQQVRGHQGQITTAKNMLALLDGSELTTQPAEKRVQDAYSLRCIPQVHGASKDAYHYSMHVVETEMNAVTDNPLIFPEIGQVISGGNFHGQPLALVADFLKIALAEIANISERRTERLVNPQLSGLPAFLIQNGGLHSGYMILQYVAASLVSENKVLCHPASVDSIPSSANQEDHVSMGSIGARKCLEVIENTKKVLAIEYLCAAQALEFTTKKCGRGSHIAYQLLRESLPPLTEDREGYKDIEISTKLLQHNTLVNEVTRKVDLQL</sequence>
<dbReference type="InterPro" id="IPR024083">
    <property type="entry name" value="Fumarase/histidase_N"/>
</dbReference>
<protein>
    <recommendedName>
        <fullName evidence="2 6">Histidine ammonia-lyase</fullName>
        <shortName evidence="6">Histidase</shortName>
        <ecNumber evidence="2 6">4.3.1.3</ecNumber>
    </recommendedName>
</protein>
<dbReference type="Gene3D" id="1.20.200.10">
    <property type="entry name" value="Fumarase/aspartase (Central domain)"/>
    <property type="match status" value="1"/>
</dbReference>
<feature type="cross-link" description="5-imidazolinone (Ala-Gly)" evidence="6">
    <location>
        <begin position="146"/>
        <end position="148"/>
    </location>
</feature>
<dbReference type="InterPro" id="IPR008948">
    <property type="entry name" value="L-Aspartase-like"/>
</dbReference>
<dbReference type="GO" id="GO:0005737">
    <property type="term" value="C:cytoplasm"/>
    <property type="evidence" value="ECO:0007669"/>
    <property type="project" value="UniProtKB-SubCell"/>
</dbReference>
<feature type="modified residue" description="2,3-didehydroalanine (Ser)" evidence="6">
    <location>
        <position position="147"/>
    </location>
</feature>
<evidence type="ECO:0000256" key="5">
    <source>
        <dbReference type="ARBA" id="ARBA00049269"/>
    </source>
</evidence>
<dbReference type="Proteomes" id="UP000251213">
    <property type="component" value="Unassembled WGS sequence"/>
</dbReference>
<dbReference type="HAMAP" id="MF_00229">
    <property type="entry name" value="His_ammonia_lyase"/>
    <property type="match status" value="1"/>
</dbReference>
<evidence type="ECO:0000313" key="11">
    <source>
        <dbReference type="Proteomes" id="UP000251213"/>
    </source>
</evidence>
<gene>
    <name evidence="6 10" type="primary">hutH</name>
    <name evidence="10" type="ORF">DL897_00620</name>
</gene>
<dbReference type="PANTHER" id="PTHR10362">
    <property type="entry name" value="HISTIDINE AMMONIA-LYASE"/>
    <property type="match status" value="1"/>
</dbReference>
<keyword evidence="4 6" id="KW-0456">Lyase</keyword>
<dbReference type="CDD" id="cd00332">
    <property type="entry name" value="PAL-HAL"/>
    <property type="match status" value="1"/>
</dbReference>
<dbReference type="RefSeq" id="WP_113657194.1">
    <property type="nucleotide sequence ID" value="NZ_KZ845663.1"/>
</dbReference>
<dbReference type="GO" id="GO:0004397">
    <property type="term" value="F:histidine ammonia-lyase activity"/>
    <property type="evidence" value="ECO:0007669"/>
    <property type="project" value="UniProtKB-UniRule"/>
</dbReference>
<keyword evidence="11" id="KW-1185">Reference proteome</keyword>
<dbReference type="EMBL" id="QJKK01000001">
    <property type="protein sequence ID" value="RAL26589.1"/>
    <property type="molecule type" value="Genomic_DNA"/>
</dbReference>
<dbReference type="FunFam" id="1.10.275.10:FF:000005">
    <property type="entry name" value="Histidine ammonia-lyase"/>
    <property type="match status" value="1"/>
</dbReference>
<comment type="pathway">
    <text evidence="1 6 8">Amino-acid degradation; L-histidine degradation into L-glutamate; N-formimidoyl-L-glutamate from L-histidine: step 1/3.</text>
</comment>
<dbReference type="AlphaFoldDB" id="A0A364K8G5"/>
<evidence type="ECO:0000256" key="8">
    <source>
        <dbReference type="RuleBase" id="RU004479"/>
    </source>
</evidence>
<organism evidence="10 11">
    <name type="scientific">Thermoflavimicrobium daqui</name>
    <dbReference type="NCBI Taxonomy" id="2137476"/>
    <lineage>
        <taxon>Bacteria</taxon>
        <taxon>Bacillati</taxon>
        <taxon>Bacillota</taxon>
        <taxon>Bacilli</taxon>
        <taxon>Bacillales</taxon>
        <taxon>Thermoactinomycetaceae</taxon>
        <taxon>Thermoflavimicrobium</taxon>
    </lineage>
</organism>
<dbReference type="Pfam" id="PF00221">
    <property type="entry name" value="Lyase_aromatic"/>
    <property type="match status" value="1"/>
</dbReference>
<evidence type="ECO:0000256" key="7">
    <source>
        <dbReference type="RuleBase" id="RU003954"/>
    </source>
</evidence>
<keyword evidence="6" id="KW-0963">Cytoplasm</keyword>
<dbReference type="NCBIfam" id="TIGR01225">
    <property type="entry name" value="hutH"/>
    <property type="match status" value="1"/>
</dbReference>
<dbReference type="SMR" id="A0A364K8G5"/>
<comment type="subcellular location">
    <subcellularLocation>
        <location evidence="6 9">Cytoplasm</location>
    </subcellularLocation>
</comment>
<name>A0A364K8G5_9BACL</name>
<proteinExistence type="inferred from homology"/>
<reference evidence="10 11" key="2">
    <citation type="submission" date="2018-06" db="EMBL/GenBank/DDBJ databases">
        <authorList>
            <person name="Zhirakovskaya E."/>
        </authorList>
    </citation>
    <scope>NUCLEOTIDE SEQUENCE [LARGE SCALE GENOMIC DNA]</scope>
    <source>
        <strain evidence="10 11">FBKL4.011</strain>
    </source>
</reference>
<dbReference type="GO" id="GO:0019557">
    <property type="term" value="P:L-histidine catabolic process to glutamate and formate"/>
    <property type="evidence" value="ECO:0007669"/>
    <property type="project" value="UniProtKB-UniPathway"/>
</dbReference>
<dbReference type="FunFam" id="1.20.200.10:FF:000003">
    <property type="entry name" value="Histidine ammonia-lyase"/>
    <property type="match status" value="1"/>
</dbReference>
<dbReference type="UniPathway" id="UPA00379">
    <property type="reaction ID" value="UER00549"/>
</dbReference>
<dbReference type="EC" id="4.3.1.3" evidence="2 6"/>
<evidence type="ECO:0000256" key="9">
    <source>
        <dbReference type="RuleBase" id="RU004480"/>
    </source>
</evidence>
<dbReference type="NCBIfam" id="NF006871">
    <property type="entry name" value="PRK09367.1"/>
    <property type="match status" value="1"/>
</dbReference>
<reference evidence="10 11" key="1">
    <citation type="submission" date="2018-06" db="EMBL/GenBank/DDBJ databases">
        <title>Thermoflavimicrobium daqus sp. nov., a thermophilic microbe isolated from Moutai-flavour Daqu.</title>
        <authorList>
            <person name="Wang X."/>
            <person name="Zhou H."/>
        </authorList>
    </citation>
    <scope>NUCLEOTIDE SEQUENCE [LARGE SCALE GENOMIC DNA]</scope>
    <source>
        <strain evidence="10 11">FBKL4.011</strain>
    </source>
</reference>
<evidence type="ECO:0000256" key="4">
    <source>
        <dbReference type="ARBA" id="ARBA00023239"/>
    </source>
</evidence>
<evidence type="ECO:0000256" key="1">
    <source>
        <dbReference type="ARBA" id="ARBA00005113"/>
    </source>
</evidence>
<dbReference type="PROSITE" id="PS00488">
    <property type="entry name" value="PAL_HISTIDASE"/>
    <property type="match status" value="1"/>
</dbReference>
<evidence type="ECO:0000256" key="3">
    <source>
        <dbReference type="ARBA" id="ARBA00022808"/>
    </source>
</evidence>
<comment type="similarity">
    <text evidence="6 7">Belongs to the PAL/histidase family.</text>
</comment>
<evidence type="ECO:0000256" key="6">
    <source>
        <dbReference type="HAMAP-Rule" id="MF_00229"/>
    </source>
</evidence>
<dbReference type="SUPFAM" id="SSF48557">
    <property type="entry name" value="L-aspartase-like"/>
    <property type="match status" value="1"/>
</dbReference>
<dbReference type="Gene3D" id="1.10.275.10">
    <property type="entry name" value="Fumarase/aspartase (N-terminal domain)"/>
    <property type="match status" value="1"/>
</dbReference>
<comment type="PTM">
    <text evidence="6">Contains an active site 4-methylidene-imidazol-5-one (MIO), which is formed autocatalytically by cyclization and dehydration of residues Ala-Ser-Gly.</text>
</comment>
<evidence type="ECO:0000313" key="10">
    <source>
        <dbReference type="EMBL" id="RAL26589.1"/>
    </source>
</evidence>
<dbReference type="OrthoDB" id="9806955at2"/>
<dbReference type="InterPro" id="IPR022313">
    <property type="entry name" value="Phe/His_NH3-lyase_AS"/>
</dbReference>
<accession>A0A364K8G5</accession>
<dbReference type="InterPro" id="IPR001106">
    <property type="entry name" value="Aromatic_Lyase"/>
</dbReference>
<dbReference type="InterPro" id="IPR005921">
    <property type="entry name" value="HutH"/>
</dbReference>
<comment type="catalytic activity">
    <reaction evidence="5 6 8">
        <text>L-histidine = trans-urocanate + NH4(+)</text>
        <dbReference type="Rhea" id="RHEA:21232"/>
        <dbReference type="ChEBI" id="CHEBI:17771"/>
        <dbReference type="ChEBI" id="CHEBI:28938"/>
        <dbReference type="ChEBI" id="CHEBI:57595"/>
        <dbReference type="EC" id="4.3.1.3"/>
    </reaction>
</comment>
<keyword evidence="3 6" id="KW-0369">Histidine metabolism</keyword>